<name>A0ABY9GWS7_9PSED</name>
<sequence length="376" mass="42903">MITLLKALFKKRHIIALNEFDVLLDGNPKGRNILIFTEQVNATYFISFDIPLREMHQRGEVNVAVVSQKLVSQKGAGCWEQWNDSFKPELVIFTRYGQPFGVDILKFFKALNVPVIYHIDDNLLELPPSLGAEIQKRQGAKDVIDARRNLLAQCDLIYASTPHLAELLKSLFPRQHVFTGEYFPYMGQRVTVNRQERQYQTIGYMGSKGHQEDLNLVVPVLERLLEEQPKLHFEVFGTIQMPERLLRFGERVKSHKVNKSYTEFLSVLAGLNWDIGLAPLVNEEFNLCKAPTKYLEYSAAGIPVVASNIPVYSMIIPEGAGVLVNEDWYSALVLYLDSTDARKRAVEIAQSYCSERYSLHKLEQQLTTIFDTVSVC</sequence>
<dbReference type="PANTHER" id="PTHR12526">
    <property type="entry name" value="GLYCOSYLTRANSFERASE"/>
    <property type="match status" value="1"/>
</dbReference>
<dbReference type="Pfam" id="PF13692">
    <property type="entry name" value="Glyco_trans_1_4"/>
    <property type="match status" value="1"/>
</dbReference>
<dbReference type="GO" id="GO:0016757">
    <property type="term" value="F:glycosyltransferase activity"/>
    <property type="evidence" value="ECO:0007669"/>
    <property type="project" value="UniProtKB-KW"/>
</dbReference>
<proteinExistence type="predicted"/>
<dbReference type="EMBL" id="CP117430">
    <property type="protein sequence ID" value="WLI20078.1"/>
    <property type="molecule type" value="Genomic_DNA"/>
</dbReference>
<evidence type="ECO:0000313" key="1">
    <source>
        <dbReference type="EMBL" id="WLI20078.1"/>
    </source>
</evidence>
<keyword evidence="1" id="KW-0328">Glycosyltransferase</keyword>
<keyword evidence="2" id="KW-1185">Reference proteome</keyword>
<dbReference type="Proteomes" id="UP001230768">
    <property type="component" value="Chromosome"/>
</dbReference>
<dbReference type="RefSeq" id="WP_305425817.1">
    <property type="nucleotide sequence ID" value="NZ_CP117430.1"/>
</dbReference>
<evidence type="ECO:0000313" key="2">
    <source>
        <dbReference type="Proteomes" id="UP001230768"/>
    </source>
</evidence>
<reference evidence="1 2" key="1">
    <citation type="submission" date="2023-02" db="EMBL/GenBank/DDBJ databases">
        <title>Evolution of Hrp T3SS in non-pathogenic Pseudomonas fluorescens.</title>
        <authorList>
            <person name="Liao K."/>
            <person name="Wei H."/>
            <person name="Gu Y."/>
        </authorList>
    </citation>
    <scope>NUCLEOTIDE SEQUENCE [LARGE SCALE GENOMIC DNA]</scope>
    <source>
        <strain evidence="1 2">FP607</strain>
    </source>
</reference>
<gene>
    <name evidence="1" type="ORF">PSH88_08610</name>
</gene>
<organism evidence="1 2">
    <name type="scientific">Pseudomonas wuhanensis</name>
    <dbReference type="NCBI Taxonomy" id="2954098"/>
    <lineage>
        <taxon>Bacteria</taxon>
        <taxon>Pseudomonadati</taxon>
        <taxon>Pseudomonadota</taxon>
        <taxon>Gammaproteobacteria</taxon>
        <taxon>Pseudomonadales</taxon>
        <taxon>Pseudomonadaceae</taxon>
        <taxon>Pseudomonas</taxon>
    </lineage>
</organism>
<keyword evidence="1" id="KW-0808">Transferase</keyword>
<dbReference type="SUPFAM" id="SSF53756">
    <property type="entry name" value="UDP-Glycosyltransferase/glycogen phosphorylase"/>
    <property type="match status" value="1"/>
</dbReference>
<protein>
    <submittedName>
        <fullName evidence="1">Glycosyltransferase</fullName>
        <ecNumber evidence="1">2.4.-.-</ecNumber>
    </submittedName>
</protein>
<dbReference type="Gene3D" id="3.40.50.2000">
    <property type="entry name" value="Glycogen Phosphorylase B"/>
    <property type="match status" value="1"/>
</dbReference>
<dbReference type="EC" id="2.4.-.-" evidence="1"/>
<accession>A0ABY9GWS7</accession>